<evidence type="ECO:0000313" key="2">
    <source>
        <dbReference type="Proteomes" id="UP000053825"/>
    </source>
</evidence>
<dbReference type="Proteomes" id="UP000053825">
    <property type="component" value="Unassembled WGS sequence"/>
</dbReference>
<dbReference type="AlphaFoldDB" id="A0A0L7RE86"/>
<accession>A0A0L7RE86</accession>
<sequence length="72" mass="8499">MRKVIWATFHHRISTNENPQHDYCSEGPKLMVAINTYDHKLPLHECVQNAIRPIHEDLSKNDLLERCLRGYT</sequence>
<organism evidence="1 2">
    <name type="scientific">Habropoda laboriosa</name>
    <dbReference type="NCBI Taxonomy" id="597456"/>
    <lineage>
        <taxon>Eukaryota</taxon>
        <taxon>Metazoa</taxon>
        <taxon>Ecdysozoa</taxon>
        <taxon>Arthropoda</taxon>
        <taxon>Hexapoda</taxon>
        <taxon>Insecta</taxon>
        <taxon>Pterygota</taxon>
        <taxon>Neoptera</taxon>
        <taxon>Endopterygota</taxon>
        <taxon>Hymenoptera</taxon>
        <taxon>Apocrita</taxon>
        <taxon>Aculeata</taxon>
        <taxon>Apoidea</taxon>
        <taxon>Anthophila</taxon>
        <taxon>Apidae</taxon>
        <taxon>Habropoda</taxon>
    </lineage>
</organism>
<gene>
    <name evidence="1" type="ORF">WH47_07590</name>
</gene>
<reference evidence="1 2" key="1">
    <citation type="submission" date="2015-07" db="EMBL/GenBank/DDBJ databases">
        <title>The genome of Habropoda laboriosa.</title>
        <authorList>
            <person name="Pan H."/>
            <person name="Kapheim K."/>
        </authorList>
    </citation>
    <scope>NUCLEOTIDE SEQUENCE [LARGE SCALE GENOMIC DNA]</scope>
    <source>
        <strain evidence="1">0110345459</strain>
    </source>
</reference>
<evidence type="ECO:0000313" key="1">
    <source>
        <dbReference type="EMBL" id="KOC69139.1"/>
    </source>
</evidence>
<proteinExistence type="predicted"/>
<protein>
    <submittedName>
        <fullName evidence="1">Uncharacterized protein</fullName>
    </submittedName>
</protein>
<keyword evidence="2" id="KW-1185">Reference proteome</keyword>
<name>A0A0L7RE86_9HYME</name>
<dbReference type="EMBL" id="KQ414612">
    <property type="protein sequence ID" value="KOC69139.1"/>
    <property type="molecule type" value="Genomic_DNA"/>
</dbReference>